<accession>A0ABN2EBI4</accession>
<name>A0ABN2EBI4_9ACTN</name>
<gene>
    <name evidence="1" type="ORF">GCM10009789_65740</name>
</gene>
<dbReference type="Proteomes" id="UP001500393">
    <property type="component" value="Unassembled WGS sequence"/>
</dbReference>
<sequence>MQGRAGARAAVDGYVSTGKHAFYCWRPTEERQVAILSKFVPDDAHYLELGRIAAGSALLDGICETLLGTLVGGVDDRDAQDRVRLLTQGQQTSNLTDWLKRLASEGGGHALDLKTWATGVRSVAEERNRVVHAVWLMKLGEHHVGMKRRAKTGTTWEFVTLEHLSTIVKTQDDLVVRGLALADALGADPSA</sequence>
<evidence type="ECO:0000313" key="1">
    <source>
        <dbReference type="EMBL" id="GAA1602492.1"/>
    </source>
</evidence>
<dbReference type="EMBL" id="BAAAOS010000050">
    <property type="protein sequence ID" value="GAA1602492.1"/>
    <property type="molecule type" value="Genomic_DNA"/>
</dbReference>
<reference evidence="1 2" key="1">
    <citation type="journal article" date="2019" name="Int. J. Syst. Evol. Microbiol.">
        <title>The Global Catalogue of Microorganisms (GCM) 10K type strain sequencing project: providing services to taxonomists for standard genome sequencing and annotation.</title>
        <authorList>
            <consortium name="The Broad Institute Genomics Platform"/>
            <consortium name="The Broad Institute Genome Sequencing Center for Infectious Disease"/>
            <person name="Wu L."/>
            <person name="Ma J."/>
        </authorList>
    </citation>
    <scope>NUCLEOTIDE SEQUENCE [LARGE SCALE GENOMIC DNA]</scope>
    <source>
        <strain evidence="1 2">JCM 14969</strain>
    </source>
</reference>
<protein>
    <submittedName>
        <fullName evidence="1">Uncharacterized protein</fullName>
    </submittedName>
</protein>
<comment type="caution">
    <text evidence="1">The sequence shown here is derived from an EMBL/GenBank/DDBJ whole genome shotgun (WGS) entry which is preliminary data.</text>
</comment>
<proteinExistence type="predicted"/>
<evidence type="ECO:0000313" key="2">
    <source>
        <dbReference type="Proteomes" id="UP001500393"/>
    </source>
</evidence>
<organism evidence="1 2">
    <name type="scientific">Kribbella sancticallisti</name>
    <dbReference type="NCBI Taxonomy" id="460087"/>
    <lineage>
        <taxon>Bacteria</taxon>
        <taxon>Bacillati</taxon>
        <taxon>Actinomycetota</taxon>
        <taxon>Actinomycetes</taxon>
        <taxon>Propionibacteriales</taxon>
        <taxon>Kribbellaceae</taxon>
        <taxon>Kribbella</taxon>
    </lineage>
</organism>
<keyword evidence="2" id="KW-1185">Reference proteome</keyword>